<protein>
    <submittedName>
        <fullName evidence="1">GxxExxY protein</fullName>
    </submittedName>
</protein>
<dbReference type="Proteomes" id="UP000244956">
    <property type="component" value="Unassembled WGS sequence"/>
</dbReference>
<dbReference type="EMBL" id="QEWP01000026">
    <property type="protein sequence ID" value="PWD97741.1"/>
    <property type="molecule type" value="Genomic_DNA"/>
</dbReference>
<evidence type="ECO:0000313" key="2">
    <source>
        <dbReference type="Proteomes" id="UP000244956"/>
    </source>
</evidence>
<keyword evidence="2" id="KW-1185">Reference proteome</keyword>
<dbReference type="NCBIfam" id="TIGR04256">
    <property type="entry name" value="GxxExxY"/>
    <property type="match status" value="1"/>
</dbReference>
<dbReference type="Pfam" id="PF13366">
    <property type="entry name" value="PDDEXK_3"/>
    <property type="match status" value="1"/>
</dbReference>
<comment type="caution">
    <text evidence="1">The sequence shown here is derived from an EMBL/GenBank/DDBJ whole genome shotgun (WGS) entry which is preliminary data.</text>
</comment>
<proteinExistence type="predicted"/>
<accession>A0A2U2B3U9</accession>
<dbReference type="AlphaFoldDB" id="A0A2U2B3U9"/>
<dbReference type="InterPro" id="IPR026350">
    <property type="entry name" value="GxxExxY"/>
</dbReference>
<name>A0A2U2B3U9_9BACT</name>
<organism evidence="1 2">
    <name type="scientific">Marinilabilia rubra</name>
    <dbReference type="NCBI Taxonomy" id="2162893"/>
    <lineage>
        <taxon>Bacteria</taxon>
        <taxon>Pseudomonadati</taxon>
        <taxon>Bacteroidota</taxon>
        <taxon>Bacteroidia</taxon>
        <taxon>Marinilabiliales</taxon>
        <taxon>Marinilabiliaceae</taxon>
        <taxon>Marinilabilia</taxon>
    </lineage>
</organism>
<gene>
    <name evidence="1" type="ORF">DDZ16_19080</name>
</gene>
<sequence length="129" mass="14800">MPSPTENKFPLKKETYEIIGAAMDVHRTLGNGFLEAVYQEALAIEFNEKFIDHIKEAPLNIQYKNQVLSKKYIADFICYDKIIVELKALNELCGDHEAQVLNYLKATNFKVGILLNFGCKSLQYKRIVL</sequence>
<dbReference type="RefSeq" id="WP_109266079.1">
    <property type="nucleotide sequence ID" value="NZ_QEWP01000026.1"/>
</dbReference>
<dbReference type="OrthoDB" id="9806869at2"/>
<reference evidence="1 2" key="1">
    <citation type="submission" date="2018-05" db="EMBL/GenBank/DDBJ databases">
        <title>Marinilabilia rubrum sp. nov., isolated from saltern sediment.</title>
        <authorList>
            <person name="Zhang R."/>
        </authorList>
    </citation>
    <scope>NUCLEOTIDE SEQUENCE [LARGE SCALE GENOMIC DNA]</scope>
    <source>
        <strain evidence="1 2">WTE16</strain>
    </source>
</reference>
<evidence type="ECO:0000313" key="1">
    <source>
        <dbReference type="EMBL" id="PWD97741.1"/>
    </source>
</evidence>